<gene>
    <name evidence="2" type="ORF">EDB81DRAFT_876705</name>
</gene>
<dbReference type="Proteomes" id="UP000738349">
    <property type="component" value="Unassembled WGS sequence"/>
</dbReference>
<comment type="caution">
    <text evidence="2">The sequence shown here is derived from an EMBL/GenBank/DDBJ whole genome shotgun (WGS) entry which is preliminary data.</text>
</comment>
<organism evidence="2 3">
    <name type="scientific">Dactylonectria macrodidyma</name>
    <dbReference type="NCBI Taxonomy" id="307937"/>
    <lineage>
        <taxon>Eukaryota</taxon>
        <taxon>Fungi</taxon>
        <taxon>Dikarya</taxon>
        <taxon>Ascomycota</taxon>
        <taxon>Pezizomycotina</taxon>
        <taxon>Sordariomycetes</taxon>
        <taxon>Hypocreomycetidae</taxon>
        <taxon>Hypocreales</taxon>
        <taxon>Nectriaceae</taxon>
        <taxon>Dactylonectria</taxon>
    </lineage>
</organism>
<name>A0A9P9FPG6_9HYPO</name>
<feature type="compositionally biased region" description="Low complexity" evidence="1">
    <location>
        <begin position="221"/>
        <end position="236"/>
    </location>
</feature>
<evidence type="ECO:0000313" key="3">
    <source>
        <dbReference type="Proteomes" id="UP000738349"/>
    </source>
</evidence>
<dbReference type="OrthoDB" id="4851849at2759"/>
<feature type="region of interest" description="Disordered" evidence="1">
    <location>
        <begin position="197"/>
        <end position="251"/>
    </location>
</feature>
<dbReference type="InterPro" id="IPR027796">
    <property type="entry name" value="OTT_1508_deam-like"/>
</dbReference>
<evidence type="ECO:0000256" key="1">
    <source>
        <dbReference type="SAM" id="MobiDB-lite"/>
    </source>
</evidence>
<dbReference type="EMBL" id="JAGMUV010000002">
    <property type="protein sequence ID" value="KAH7170682.1"/>
    <property type="molecule type" value="Genomic_DNA"/>
</dbReference>
<reference evidence="2" key="1">
    <citation type="journal article" date="2021" name="Nat. Commun.">
        <title>Genetic determinants of endophytism in the Arabidopsis root mycobiome.</title>
        <authorList>
            <person name="Mesny F."/>
            <person name="Miyauchi S."/>
            <person name="Thiergart T."/>
            <person name="Pickel B."/>
            <person name="Atanasova L."/>
            <person name="Karlsson M."/>
            <person name="Huettel B."/>
            <person name="Barry K.W."/>
            <person name="Haridas S."/>
            <person name="Chen C."/>
            <person name="Bauer D."/>
            <person name="Andreopoulos W."/>
            <person name="Pangilinan J."/>
            <person name="LaButti K."/>
            <person name="Riley R."/>
            <person name="Lipzen A."/>
            <person name="Clum A."/>
            <person name="Drula E."/>
            <person name="Henrissat B."/>
            <person name="Kohler A."/>
            <person name="Grigoriev I.V."/>
            <person name="Martin F.M."/>
            <person name="Hacquard S."/>
        </authorList>
    </citation>
    <scope>NUCLEOTIDE SEQUENCE</scope>
    <source>
        <strain evidence="2">MPI-CAGE-AT-0147</strain>
    </source>
</reference>
<dbReference type="Pfam" id="PF14441">
    <property type="entry name" value="OTT_1508_deam"/>
    <property type="match status" value="1"/>
</dbReference>
<protein>
    <submittedName>
        <fullName evidence="2">Uncharacterized protein</fullName>
    </submittedName>
</protein>
<accession>A0A9P9FPG6</accession>
<evidence type="ECO:0000313" key="2">
    <source>
        <dbReference type="EMBL" id="KAH7170682.1"/>
    </source>
</evidence>
<keyword evidence="3" id="KW-1185">Reference proteome</keyword>
<feature type="compositionally biased region" description="Polar residues" evidence="1">
    <location>
        <begin position="208"/>
        <end position="220"/>
    </location>
</feature>
<feature type="compositionally biased region" description="Polar residues" evidence="1">
    <location>
        <begin position="237"/>
        <end position="250"/>
    </location>
</feature>
<proteinExistence type="predicted"/>
<dbReference type="AlphaFoldDB" id="A0A9P9FPG6"/>
<sequence length="397" mass="43203">MARHTPSVRQASTLIAPLTPASFSRIKRTPKDFISLEIVLQRIAKADNTVCETHRLVRLLNDKSEKPHPTFNEILGNLESNSKVHAEIQLIGHLRQQRCSIYPRVIAASKKSCYLCNAFISTQKIYVTPDTHGRIYPGWCLPSSGLIATDDEFLANLECAAKTRIEEILDTGVGKRNNPVESTAPPTMTTRSTVLSLEDGKLEEPQDSDSGGTVTPRGNRSQSTTSTPTTQPTVSSDVQETANGEVSPATSPDIARVLDANLDHDTAVLVGASVCGKEDGQHSPEVVEWRNVISGKVDCVSLSRSLSLYVEYSTGPARALKSLRFSTKSLSEDGMLDSHGTTLSESDLTKLEEVVCGADCEGMILKRGKQAFQVVLEALKLGEEIEIILLDTVQIEM</sequence>